<gene>
    <name evidence="7" type="ordered locus">Daes_2733</name>
</gene>
<dbReference type="eggNOG" id="COG2703">
    <property type="taxonomic scope" value="Bacteria"/>
</dbReference>
<proteinExistence type="inferred from homology"/>
<dbReference type="CDD" id="cd12107">
    <property type="entry name" value="Hemerythrin"/>
    <property type="match status" value="1"/>
</dbReference>
<dbReference type="RefSeq" id="WP_013515635.1">
    <property type="nucleotide sequence ID" value="NC_014844.1"/>
</dbReference>
<keyword evidence="4" id="KW-0408">Iron</keyword>
<dbReference type="InterPro" id="IPR035938">
    <property type="entry name" value="Hemerythrin-like_sf"/>
</dbReference>
<dbReference type="EMBL" id="CP002431">
    <property type="protein sequence ID" value="ADU63729.1"/>
    <property type="molecule type" value="Genomic_DNA"/>
</dbReference>
<dbReference type="NCBIfam" id="TIGR02481">
    <property type="entry name" value="hemeryth_dom"/>
    <property type="match status" value="1"/>
</dbReference>
<protein>
    <submittedName>
        <fullName evidence="7">Hemerythrin-like metal-binding protein</fullName>
    </submittedName>
</protein>
<dbReference type="OrthoDB" id="9774644at2"/>
<dbReference type="NCBIfam" id="NF033749">
    <property type="entry name" value="bact_hemeryth"/>
    <property type="match status" value="1"/>
</dbReference>
<dbReference type="STRING" id="643562.Daes_2733"/>
<evidence type="ECO:0000256" key="3">
    <source>
        <dbReference type="ARBA" id="ARBA00022723"/>
    </source>
</evidence>
<dbReference type="AlphaFoldDB" id="E6VWW7"/>
<name>E6VWW7_PSEA9</name>
<evidence type="ECO:0000313" key="8">
    <source>
        <dbReference type="Proteomes" id="UP000002191"/>
    </source>
</evidence>
<organism evidence="7 8">
    <name type="scientific">Pseudodesulfovibrio aespoeensis (strain ATCC 700646 / DSM 10631 / Aspo-2)</name>
    <name type="common">Desulfovibrio aespoeensis</name>
    <dbReference type="NCBI Taxonomy" id="643562"/>
    <lineage>
        <taxon>Bacteria</taxon>
        <taxon>Pseudomonadati</taxon>
        <taxon>Thermodesulfobacteriota</taxon>
        <taxon>Desulfovibrionia</taxon>
        <taxon>Desulfovibrionales</taxon>
        <taxon>Desulfovibrionaceae</taxon>
    </lineage>
</organism>
<evidence type="ECO:0000256" key="5">
    <source>
        <dbReference type="SAM" id="MobiDB-lite"/>
    </source>
</evidence>
<dbReference type="SUPFAM" id="SSF47188">
    <property type="entry name" value="Hemerythrin-like"/>
    <property type="match status" value="1"/>
</dbReference>
<dbReference type="Pfam" id="PF01814">
    <property type="entry name" value="Hemerythrin"/>
    <property type="match status" value="1"/>
</dbReference>
<dbReference type="Proteomes" id="UP000002191">
    <property type="component" value="Chromosome"/>
</dbReference>
<dbReference type="InterPro" id="IPR012827">
    <property type="entry name" value="Hemerythrin_metal-bd"/>
</dbReference>
<evidence type="ECO:0000313" key="7">
    <source>
        <dbReference type="EMBL" id="ADU63729.1"/>
    </source>
</evidence>
<dbReference type="InterPro" id="IPR050669">
    <property type="entry name" value="Hemerythrin"/>
</dbReference>
<dbReference type="HOGENOM" id="CLU_086902_2_2_7"/>
<keyword evidence="2" id="KW-0813">Transport</keyword>
<dbReference type="InterPro" id="IPR016131">
    <property type="entry name" value="Haemerythrin_Fe_BS"/>
</dbReference>
<evidence type="ECO:0000259" key="6">
    <source>
        <dbReference type="Pfam" id="PF01814"/>
    </source>
</evidence>
<dbReference type="PANTHER" id="PTHR37164:SF1">
    <property type="entry name" value="BACTERIOHEMERYTHRIN"/>
    <property type="match status" value="1"/>
</dbReference>
<dbReference type="PROSITE" id="PS00550">
    <property type="entry name" value="HEMERYTHRINS"/>
    <property type="match status" value="1"/>
</dbReference>
<comment type="similarity">
    <text evidence="1">Belongs to the hemerythrin family.</text>
</comment>
<feature type="region of interest" description="Disordered" evidence="5">
    <location>
        <begin position="139"/>
        <end position="180"/>
    </location>
</feature>
<keyword evidence="3" id="KW-0479">Metal-binding</keyword>
<keyword evidence="2" id="KW-0561">Oxygen transport</keyword>
<evidence type="ECO:0000256" key="2">
    <source>
        <dbReference type="ARBA" id="ARBA00022621"/>
    </source>
</evidence>
<dbReference type="PANTHER" id="PTHR37164">
    <property type="entry name" value="BACTERIOHEMERYTHRIN"/>
    <property type="match status" value="1"/>
</dbReference>
<dbReference type="GO" id="GO:0046872">
    <property type="term" value="F:metal ion binding"/>
    <property type="evidence" value="ECO:0007669"/>
    <property type="project" value="UniProtKB-KW"/>
</dbReference>
<reference evidence="7 8" key="2">
    <citation type="journal article" date="2014" name="Genome Announc.">
        <title>Complete Genome Sequence of the Subsurface, Mesophilic Sulfate-Reducing Bacterium Desulfovibrio aespoeensis Aspo-2.</title>
        <authorList>
            <person name="Pedersen K."/>
            <person name="Bengtsson A."/>
            <person name="Edlund J."/>
            <person name="Rabe L."/>
            <person name="Hazen T."/>
            <person name="Chakraborty R."/>
            <person name="Goodwin L."/>
            <person name="Shapiro N."/>
        </authorList>
    </citation>
    <scope>NUCLEOTIDE SEQUENCE [LARGE SCALE GENOMIC DNA]</scope>
    <source>
        <strain evidence="8">ATCC 700646 / DSM 10631 / Aspo-2</strain>
    </source>
</reference>
<reference evidence="8" key="1">
    <citation type="submission" date="2010-12" db="EMBL/GenBank/DDBJ databases">
        <title>Complete sequence of Desulfovibrio aespoeensis Aspo-2.</title>
        <authorList>
            <consortium name="US DOE Joint Genome Institute"/>
            <person name="Lucas S."/>
            <person name="Copeland A."/>
            <person name="Lapidus A."/>
            <person name="Cheng J.-F."/>
            <person name="Goodwin L."/>
            <person name="Pitluck S."/>
            <person name="Chertkov O."/>
            <person name="Misra M."/>
            <person name="Detter J.C."/>
            <person name="Han C."/>
            <person name="Tapia R."/>
            <person name="Land M."/>
            <person name="Hauser L."/>
            <person name="Kyrpides N."/>
            <person name="Ivanova N."/>
            <person name="Ovchinnikova G."/>
            <person name="Pedersen K."/>
            <person name="Jagevall S."/>
            <person name="Hazen T."/>
            <person name="Woyke T."/>
        </authorList>
    </citation>
    <scope>NUCLEOTIDE SEQUENCE [LARGE SCALE GENOMIC DNA]</scope>
    <source>
        <strain evidence="8">ATCC 700646 / DSM 10631 / Aspo-2</strain>
    </source>
</reference>
<evidence type="ECO:0000256" key="4">
    <source>
        <dbReference type="ARBA" id="ARBA00023004"/>
    </source>
</evidence>
<dbReference type="KEGG" id="das:Daes_2733"/>
<dbReference type="Gene3D" id="1.20.120.50">
    <property type="entry name" value="Hemerythrin-like"/>
    <property type="match status" value="1"/>
</dbReference>
<sequence>MTKINWNDELSVNVPAIDNQHKELIRIANVLINAVSLGRDDRVVGDVIRKLRDYTVFHFSSEETLMQDIRYPKRAEHEAEHRRLKQSVKNYQRVLYKKESITPHEVLDFLKEWLLTHILTFDRELARFIHAQEAAKALAEEQAQAIKGMTPPNGPAPDSPSSESSPPVDAIPSRGDSSET</sequence>
<feature type="domain" description="Hemerythrin-like" evidence="6">
    <location>
        <begin position="15"/>
        <end position="126"/>
    </location>
</feature>
<keyword evidence="8" id="KW-1185">Reference proteome</keyword>
<dbReference type="GO" id="GO:0005344">
    <property type="term" value="F:oxygen carrier activity"/>
    <property type="evidence" value="ECO:0007669"/>
    <property type="project" value="UniProtKB-KW"/>
</dbReference>
<accession>E6VWW7</accession>
<dbReference type="InterPro" id="IPR012312">
    <property type="entry name" value="Hemerythrin-like"/>
</dbReference>
<evidence type="ECO:0000256" key="1">
    <source>
        <dbReference type="ARBA" id="ARBA00010587"/>
    </source>
</evidence>